<dbReference type="InterPro" id="IPR004155">
    <property type="entry name" value="PBS_lyase_HEAT"/>
</dbReference>
<dbReference type="SMART" id="SM00567">
    <property type="entry name" value="EZ_HEAT"/>
    <property type="match status" value="2"/>
</dbReference>
<dbReference type="RefSeq" id="WP_316427113.1">
    <property type="nucleotide sequence ID" value="NZ_CP130144.1"/>
</dbReference>
<evidence type="ECO:0000313" key="5">
    <source>
        <dbReference type="EMBL" id="WNZ45485.1"/>
    </source>
</evidence>
<evidence type="ECO:0000256" key="1">
    <source>
        <dbReference type="ARBA" id="ARBA00022549"/>
    </source>
</evidence>
<reference evidence="5" key="1">
    <citation type="journal article" date="2023" name="Plants (Basel)">
        <title>Genomic Analysis of Leptolyngbya boryana CZ1 Reveals Efficient Carbon Fixation Modules.</title>
        <authorList>
            <person name="Bai X."/>
            <person name="Wang H."/>
            <person name="Cheng W."/>
            <person name="Wang J."/>
            <person name="Ma M."/>
            <person name="Hu H."/>
            <person name="Song Z."/>
            <person name="Ma H."/>
            <person name="Fan Y."/>
            <person name="Du C."/>
            <person name="Xu J."/>
        </authorList>
    </citation>
    <scope>NUCLEOTIDE SEQUENCE</scope>
    <source>
        <strain evidence="5">CZ1</strain>
    </source>
</reference>
<dbReference type="InterPro" id="IPR011989">
    <property type="entry name" value="ARM-like"/>
</dbReference>
<protein>
    <submittedName>
        <fullName evidence="5">HEAT repeat domain-containing protein</fullName>
    </submittedName>
</protein>
<evidence type="ECO:0000256" key="2">
    <source>
        <dbReference type="ARBA" id="ARBA00022738"/>
    </source>
</evidence>
<evidence type="ECO:0000256" key="3">
    <source>
        <dbReference type="SAM" id="MobiDB-lite"/>
    </source>
</evidence>
<organism evidence="5">
    <name type="scientific">Leptolyngbya boryana CZ1</name>
    <dbReference type="NCBI Taxonomy" id="3060204"/>
    <lineage>
        <taxon>Bacteria</taxon>
        <taxon>Bacillati</taxon>
        <taxon>Cyanobacteriota</taxon>
        <taxon>Cyanophyceae</taxon>
        <taxon>Leptolyngbyales</taxon>
        <taxon>Leptolyngbyaceae</taxon>
        <taxon>Leptolyngbya group</taxon>
        <taxon>Leptolyngbya</taxon>
    </lineage>
</organism>
<accession>A0AA96X4N3</accession>
<dbReference type="Pfam" id="PF13646">
    <property type="entry name" value="HEAT_2"/>
    <property type="match status" value="1"/>
</dbReference>
<dbReference type="AlphaFoldDB" id="A0AA96X4N3"/>
<sequence>MVQSLIAIATFMAVISGVIFGVARFEKSTKQEDEIELITQPTVSEPSPPEPPKPVVSESVEPESVVSEAPEESIPEPSVPEVTESEPELTVAEESVNELISEPVAPAIDVDTQIEPRDEVEDIILPPVIQDPARQELLEPRAAIAEIIIPPTIQDPKRPNDGKLEDLTQEILAWGQSKDLKHLAKLMQYATHSDAIVRSHVATSLGRIVSAHPMRGDVERSIPVLGKLTNDSDVKVRVYAVQSLGTIRSQEVLPYLEQALRSPSGSVTKAANRALQNLKLQYGKPPSVQVAQQMLEKVKKPSRV</sequence>
<feature type="region of interest" description="Disordered" evidence="3">
    <location>
        <begin position="37"/>
        <end position="89"/>
    </location>
</feature>
<keyword evidence="2" id="KW-0605">Phycobilisome</keyword>
<dbReference type="SUPFAM" id="SSF48371">
    <property type="entry name" value="ARM repeat"/>
    <property type="match status" value="1"/>
</dbReference>
<name>A0AA96X4N3_LEPBY</name>
<gene>
    <name evidence="5" type="ORF">Q2T42_27215</name>
</gene>
<feature type="compositionally biased region" description="Low complexity" evidence="3">
    <location>
        <begin position="55"/>
        <end position="68"/>
    </location>
</feature>
<keyword evidence="4" id="KW-1133">Transmembrane helix</keyword>
<keyword evidence="1" id="KW-0042">Antenna complex</keyword>
<feature type="transmembrane region" description="Helical" evidence="4">
    <location>
        <begin position="6"/>
        <end position="25"/>
    </location>
</feature>
<keyword evidence="4" id="KW-0812">Transmembrane</keyword>
<dbReference type="GO" id="GO:0030089">
    <property type="term" value="C:phycobilisome"/>
    <property type="evidence" value="ECO:0007669"/>
    <property type="project" value="UniProtKB-KW"/>
</dbReference>
<dbReference type="Gene3D" id="1.25.10.10">
    <property type="entry name" value="Leucine-rich Repeat Variant"/>
    <property type="match status" value="1"/>
</dbReference>
<keyword evidence="4" id="KW-0472">Membrane</keyword>
<dbReference type="InterPro" id="IPR016024">
    <property type="entry name" value="ARM-type_fold"/>
</dbReference>
<dbReference type="EMBL" id="CP130144">
    <property type="protein sequence ID" value="WNZ45485.1"/>
    <property type="molecule type" value="Genomic_DNA"/>
</dbReference>
<evidence type="ECO:0000256" key="4">
    <source>
        <dbReference type="SAM" id="Phobius"/>
    </source>
</evidence>
<reference evidence="5" key="2">
    <citation type="submission" date="2023-07" db="EMBL/GenBank/DDBJ databases">
        <authorList>
            <person name="Bai X.-H."/>
            <person name="Wang H.-H."/>
            <person name="Wang J."/>
            <person name="Ma M.-Y."/>
            <person name="Hu H.-H."/>
            <person name="Song Z.-L."/>
            <person name="Ma H.-G."/>
            <person name="Fan Y."/>
            <person name="Du C.-Y."/>
            <person name="Xu J.-C."/>
        </authorList>
    </citation>
    <scope>NUCLEOTIDE SEQUENCE</scope>
    <source>
        <strain evidence="5">CZ1</strain>
    </source>
</reference>
<proteinExistence type="predicted"/>